<evidence type="ECO:0000313" key="3">
    <source>
        <dbReference type="Proteomes" id="UP000595140"/>
    </source>
</evidence>
<feature type="region of interest" description="Disordered" evidence="1">
    <location>
        <begin position="1"/>
        <end position="22"/>
    </location>
</feature>
<gene>
    <name evidence="2" type="ORF">CCAM_LOCUS1757</name>
</gene>
<evidence type="ECO:0000313" key="2">
    <source>
        <dbReference type="EMBL" id="VFQ59981.1"/>
    </source>
</evidence>
<sequence length="519" mass="56679">MATEDALRGPEEPLTEDDALDELPLSKRMEKVQGLFRCNVTSSVTGKWKLSLSASKRARNVKEKQVNVREALGKMKVGGMASGAGLRVESGSVKLNKNLVGRRGKLQGVASKGCDQFSIVKEIKEIKEKQVAQDKKLDEILRILQLKSVCVEAGSASRKVSLMAGNEEVKVQMDDRNVDAAGDDNPNANSGNVSVTKAFDAEKERKCVEIPFTEAQYDHRNLELIDRQTELVLISLQHAKSVVGQDADEEKCNVIEDGAEVDLKFATMPNDVEEPMSVEAAVGGSAGLNKGRMGQRDHEGTQKVSMGDDDFGKIFTSSNVASGEQGVRGVHDSVVAFTTGLYSNSACVEIERPKRVHKNPERYTPSKVEQDKKKRKIERMECARYTSKVENMTNNPIVLDGFTMENKTWIYELFTNTEWLRSTRDWRLWWRLTEMWVFVEIMRLAVVVGDGGEGQTDGCGGGWRQTVVGREGGIGSGTKWSVRSAVVVEAGVAVRLAAALVGAGAAVSVGPVSSSGYDG</sequence>
<accession>A0A484K2D1</accession>
<protein>
    <submittedName>
        <fullName evidence="2">Uncharacterized protein</fullName>
    </submittedName>
</protein>
<dbReference type="EMBL" id="OOIL02000093">
    <property type="protein sequence ID" value="VFQ59981.1"/>
    <property type="molecule type" value="Genomic_DNA"/>
</dbReference>
<reference evidence="2 3" key="1">
    <citation type="submission" date="2018-04" db="EMBL/GenBank/DDBJ databases">
        <authorList>
            <person name="Vogel A."/>
        </authorList>
    </citation>
    <scope>NUCLEOTIDE SEQUENCE [LARGE SCALE GENOMIC DNA]</scope>
</reference>
<dbReference type="Proteomes" id="UP000595140">
    <property type="component" value="Unassembled WGS sequence"/>
</dbReference>
<evidence type="ECO:0000256" key="1">
    <source>
        <dbReference type="SAM" id="MobiDB-lite"/>
    </source>
</evidence>
<organism evidence="2 3">
    <name type="scientific">Cuscuta campestris</name>
    <dbReference type="NCBI Taxonomy" id="132261"/>
    <lineage>
        <taxon>Eukaryota</taxon>
        <taxon>Viridiplantae</taxon>
        <taxon>Streptophyta</taxon>
        <taxon>Embryophyta</taxon>
        <taxon>Tracheophyta</taxon>
        <taxon>Spermatophyta</taxon>
        <taxon>Magnoliopsida</taxon>
        <taxon>eudicotyledons</taxon>
        <taxon>Gunneridae</taxon>
        <taxon>Pentapetalae</taxon>
        <taxon>asterids</taxon>
        <taxon>lamiids</taxon>
        <taxon>Solanales</taxon>
        <taxon>Convolvulaceae</taxon>
        <taxon>Cuscuteae</taxon>
        <taxon>Cuscuta</taxon>
        <taxon>Cuscuta subgen. Grammica</taxon>
        <taxon>Cuscuta sect. Cleistogrammica</taxon>
    </lineage>
</organism>
<proteinExistence type="predicted"/>
<keyword evidence="3" id="KW-1185">Reference proteome</keyword>
<feature type="region of interest" description="Disordered" evidence="1">
    <location>
        <begin position="285"/>
        <end position="308"/>
    </location>
</feature>
<dbReference type="AlphaFoldDB" id="A0A484K2D1"/>
<feature type="compositionally biased region" description="Basic and acidic residues" evidence="1">
    <location>
        <begin position="1"/>
        <end position="11"/>
    </location>
</feature>
<name>A0A484K2D1_9ASTE</name>